<dbReference type="HOGENOM" id="CLU_2905335_0_0_1"/>
<protein>
    <submittedName>
        <fullName evidence="1">Uncharacterized protein</fullName>
    </submittedName>
</protein>
<dbReference type="AlphaFoldDB" id="A0A015K9I7"/>
<gene>
    <name evidence="2" type="ORF">RirG_003480</name>
    <name evidence="1" type="ORF">RirG_014790</name>
</gene>
<proteinExistence type="predicted"/>
<dbReference type="Proteomes" id="UP000022910">
    <property type="component" value="Unassembled WGS sequence"/>
</dbReference>
<sequence>MSIPLDVPAQQLYLKYPNTNNSSSSTPIHQQPYFPPGYVPSDETDKKGKGIAKISKKFRIGN</sequence>
<reference evidence="1 3" key="1">
    <citation type="submission" date="2014-02" db="EMBL/GenBank/DDBJ databases">
        <title>Single nucleus genome sequencing reveals high similarity among nuclei of an endomycorrhizal fungus.</title>
        <authorList>
            <person name="Lin K."/>
            <person name="Geurts R."/>
            <person name="Zhang Z."/>
            <person name="Limpens E."/>
            <person name="Saunders D.G."/>
            <person name="Mu D."/>
            <person name="Pang E."/>
            <person name="Cao H."/>
            <person name="Cha H."/>
            <person name="Lin T."/>
            <person name="Zhou Q."/>
            <person name="Shang Y."/>
            <person name="Li Y."/>
            <person name="Ivanov S."/>
            <person name="Sharma T."/>
            <person name="Velzen R.V."/>
            <person name="Ruijter N.D."/>
            <person name="Aanen D.K."/>
            <person name="Win J."/>
            <person name="Kamoun S."/>
            <person name="Bisseling T."/>
            <person name="Huang S."/>
        </authorList>
    </citation>
    <scope>NUCLEOTIDE SEQUENCE [LARGE SCALE GENOMIC DNA]</scope>
    <source>
        <strain evidence="1">DAOM 197198w</strain>
        <strain evidence="3">DAOM197198w</strain>
    </source>
</reference>
<dbReference type="EMBL" id="JEMT01009083">
    <property type="protein sequence ID" value="EXX78457.1"/>
    <property type="molecule type" value="Genomic_DNA"/>
</dbReference>
<evidence type="ECO:0000313" key="2">
    <source>
        <dbReference type="EMBL" id="EXX79656.1"/>
    </source>
</evidence>
<name>A0A015K9I7_RHIIW</name>
<evidence type="ECO:0000313" key="1">
    <source>
        <dbReference type="EMBL" id="EXX78457.1"/>
    </source>
</evidence>
<comment type="caution">
    <text evidence="1">The sequence shown here is derived from an EMBL/GenBank/DDBJ whole genome shotgun (WGS) entry which is preliminary data.</text>
</comment>
<organism evidence="1 3">
    <name type="scientific">Rhizophagus irregularis (strain DAOM 197198w)</name>
    <name type="common">Glomus intraradices</name>
    <dbReference type="NCBI Taxonomy" id="1432141"/>
    <lineage>
        <taxon>Eukaryota</taxon>
        <taxon>Fungi</taxon>
        <taxon>Fungi incertae sedis</taxon>
        <taxon>Mucoromycota</taxon>
        <taxon>Glomeromycotina</taxon>
        <taxon>Glomeromycetes</taxon>
        <taxon>Glomerales</taxon>
        <taxon>Glomeraceae</taxon>
        <taxon>Rhizophagus</taxon>
    </lineage>
</organism>
<accession>A0A015K9I7</accession>
<evidence type="ECO:0000313" key="3">
    <source>
        <dbReference type="Proteomes" id="UP000022910"/>
    </source>
</evidence>
<dbReference type="STRING" id="1432141.A0A015K9I7"/>
<dbReference type="EMBL" id="JEMT01001959">
    <property type="protein sequence ID" value="EXX79656.1"/>
    <property type="molecule type" value="Genomic_DNA"/>
</dbReference>
<keyword evidence="3" id="KW-1185">Reference proteome</keyword>